<dbReference type="Proteomes" id="UP000006320">
    <property type="component" value="Unassembled WGS sequence"/>
</dbReference>
<name>A0AAV3UTE0_9ALTE</name>
<organism evidence="1 2">
    <name type="scientific">Paraglaciecola chathamensis S18K6</name>
    <dbReference type="NCBI Taxonomy" id="1127672"/>
    <lineage>
        <taxon>Bacteria</taxon>
        <taxon>Pseudomonadati</taxon>
        <taxon>Pseudomonadota</taxon>
        <taxon>Gammaproteobacteria</taxon>
        <taxon>Alteromonadales</taxon>
        <taxon>Alteromonadaceae</taxon>
        <taxon>Paraglaciecola</taxon>
    </lineage>
</organism>
<evidence type="ECO:0000313" key="2">
    <source>
        <dbReference type="Proteomes" id="UP000006320"/>
    </source>
</evidence>
<evidence type="ECO:0000313" key="1">
    <source>
        <dbReference type="EMBL" id="GAC08453.1"/>
    </source>
</evidence>
<sequence length="52" mass="5993">MLCKALRLIFVNSVSLQLQEELKPDIICKLRAGKRFKMAHIANETCENVKFT</sequence>
<comment type="caution">
    <text evidence="1">The sequence shown here is derived from an EMBL/GenBank/DDBJ whole genome shotgun (WGS) entry which is preliminary data.</text>
</comment>
<accession>A0AAV3UTE0</accession>
<protein>
    <submittedName>
        <fullName evidence="1">Uncharacterized protein</fullName>
    </submittedName>
</protein>
<dbReference type="EMBL" id="BAEM01000007">
    <property type="protein sequence ID" value="GAC08453.1"/>
    <property type="molecule type" value="Genomic_DNA"/>
</dbReference>
<gene>
    <name evidence="1" type="ORF">GCHA_0490</name>
</gene>
<reference evidence="1 2" key="1">
    <citation type="journal article" date="2017" name="Antonie Van Leeuwenhoek">
        <title>Rhizobium rhizosphaerae sp. nov., a novel species isolated from rice rhizosphere.</title>
        <authorList>
            <person name="Zhao J.J."/>
            <person name="Zhang J."/>
            <person name="Zhang R.J."/>
            <person name="Zhang C.W."/>
            <person name="Yin H.Q."/>
            <person name="Zhang X.X."/>
        </authorList>
    </citation>
    <scope>NUCLEOTIDE SEQUENCE [LARGE SCALE GENOMIC DNA]</scope>
    <source>
        <strain evidence="1 2">S18K6</strain>
    </source>
</reference>
<dbReference type="AlphaFoldDB" id="A0AAV3UTE0"/>
<proteinExistence type="predicted"/>